<dbReference type="OrthoDB" id="10598797at2759"/>
<gene>
    <name evidence="2" type="ORF">BU26DRAFT_556729</name>
</gene>
<dbReference type="GeneID" id="54585727"/>
<name>A0A6A6HR71_9PLEO</name>
<accession>A0A6A6HR71</accession>
<dbReference type="RefSeq" id="XP_033675658.1">
    <property type="nucleotide sequence ID" value="XM_033832397.1"/>
</dbReference>
<evidence type="ECO:0000256" key="1">
    <source>
        <dbReference type="SAM" id="MobiDB-lite"/>
    </source>
</evidence>
<reference evidence="2" key="1">
    <citation type="journal article" date="2020" name="Stud. Mycol.">
        <title>101 Dothideomycetes genomes: a test case for predicting lifestyles and emergence of pathogens.</title>
        <authorList>
            <person name="Haridas S."/>
            <person name="Albert R."/>
            <person name="Binder M."/>
            <person name="Bloem J."/>
            <person name="Labutti K."/>
            <person name="Salamov A."/>
            <person name="Andreopoulos B."/>
            <person name="Baker S."/>
            <person name="Barry K."/>
            <person name="Bills G."/>
            <person name="Bluhm B."/>
            <person name="Cannon C."/>
            <person name="Castanera R."/>
            <person name="Culley D."/>
            <person name="Daum C."/>
            <person name="Ezra D."/>
            <person name="Gonzalez J."/>
            <person name="Henrissat B."/>
            <person name="Kuo A."/>
            <person name="Liang C."/>
            <person name="Lipzen A."/>
            <person name="Lutzoni F."/>
            <person name="Magnuson J."/>
            <person name="Mondo S."/>
            <person name="Nolan M."/>
            <person name="Ohm R."/>
            <person name="Pangilinan J."/>
            <person name="Park H.-J."/>
            <person name="Ramirez L."/>
            <person name="Alfaro M."/>
            <person name="Sun H."/>
            <person name="Tritt A."/>
            <person name="Yoshinaga Y."/>
            <person name="Zwiers L.-H."/>
            <person name="Turgeon B."/>
            <person name="Goodwin S."/>
            <person name="Spatafora J."/>
            <person name="Crous P."/>
            <person name="Grigoriev I."/>
        </authorList>
    </citation>
    <scope>NUCLEOTIDE SEQUENCE</scope>
    <source>
        <strain evidence="2">CBS 122368</strain>
    </source>
</reference>
<proteinExistence type="predicted"/>
<dbReference type="Proteomes" id="UP000800094">
    <property type="component" value="Unassembled WGS sequence"/>
</dbReference>
<feature type="compositionally biased region" description="Polar residues" evidence="1">
    <location>
        <begin position="40"/>
        <end position="52"/>
    </location>
</feature>
<evidence type="ECO:0000313" key="3">
    <source>
        <dbReference type="Proteomes" id="UP000800094"/>
    </source>
</evidence>
<keyword evidence="3" id="KW-1185">Reference proteome</keyword>
<dbReference type="EMBL" id="ML987216">
    <property type="protein sequence ID" value="KAF2240654.1"/>
    <property type="molecule type" value="Genomic_DNA"/>
</dbReference>
<feature type="compositionally biased region" description="Basic residues" evidence="1">
    <location>
        <begin position="392"/>
        <end position="403"/>
    </location>
</feature>
<feature type="region of interest" description="Disordered" evidence="1">
    <location>
        <begin position="207"/>
        <end position="239"/>
    </location>
</feature>
<feature type="compositionally biased region" description="Basic and acidic residues" evidence="1">
    <location>
        <begin position="209"/>
        <end position="226"/>
    </location>
</feature>
<dbReference type="AlphaFoldDB" id="A0A6A6HR71"/>
<feature type="compositionally biased region" description="Acidic residues" evidence="1">
    <location>
        <begin position="25"/>
        <end position="35"/>
    </location>
</feature>
<feature type="region of interest" description="Disordered" evidence="1">
    <location>
        <begin position="369"/>
        <end position="414"/>
    </location>
</feature>
<protein>
    <submittedName>
        <fullName evidence="2">Uncharacterized protein</fullName>
    </submittedName>
</protein>
<organism evidence="2 3">
    <name type="scientific">Trematosphaeria pertusa</name>
    <dbReference type="NCBI Taxonomy" id="390896"/>
    <lineage>
        <taxon>Eukaryota</taxon>
        <taxon>Fungi</taxon>
        <taxon>Dikarya</taxon>
        <taxon>Ascomycota</taxon>
        <taxon>Pezizomycotina</taxon>
        <taxon>Dothideomycetes</taxon>
        <taxon>Pleosporomycetidae</taxon>
        <taxon>Pleosporales</taxon>
        <taxon>Massarineae</taxon>
        <taxon>Trematosphaeriaceae</taxon>
        <taxon>Trematosphaeria</taxon>
    </lineage>
</organism>
<evidence type="ECO:0000313" key="2">
    <source>
        <dbReference type="EMBL" id="KAF2240654.1"/>
    </source>
</evidence>
<feature type="compositionally biased region" description="Basic residues" evidence="1">
    <location>
        <begin position="8"/>
        <end position="20"/>
    </location>
</feature>
<feature type="region of interest" description="Disordered" evidence="1">
    <location>
        <begin position="292"/>
        <end position="318"/>
    </location>
</feature>
<feature type="region of interest" description="Disordered" evidence="1">
    <location>
        <begin position="1"/>
        <end position="95"/>
    </location>
</feature>
<sequence>MAFGLRLAPRRITRRKKKQKAPPLESDDADPEEPVEQQLEKSSPSATGTSSVFKKIIQEASAPSGGAPGKDMASGAPAQSTITRPKKPLQVDKSPVAIKAEQPTEESVFDIPERVDVGKVPLGVDPRRPLKGCEDCFDQALSLEARVGKINIILGHLDGFKIDWQEKGSPACDVCGKSHPPPCWESEQGKAVKTFRTKAQKVLAYQAKHAKDPAKPGKAEGEKNEGPVKPGKAKGKKNKSRRFPCENCARYHQGGAAECNAPVCRKEGCGLGHFPQEGCWEARDRFIKAGLVSKGEEEEPARKATKKPAPSAAPDEKDTEKYGALFGYFKREEIGSVAALMKQEKYGILFDHLEPEHMGSLAAIIKVNRKRQAEEQSGPPPKRPKSPWSRPSVKRTTRRKPAGKKPASSGVGEL</sequence>